<dbReference type="InterPro" id="IPR010255">
    <property type="entry name" value="Haem_peroxidase_sf"/>
</dbReference>
<evidence type="ECO:0000313" key="10">
    <source>
        <dbReference type="EMBL" id="AIO11227.1"/>
    </source>
</evidence>
<reference evidence="10" key="1">
    <citation type="journal article" date="2014" name="Insect Biochem. Mol. Biol.">
        <title>Peroxinectin catalyzed dityrosine crosslinking in the adhesive underwater silk of a casemaker caddisfly larvae, Hysperophylax occidentalis.</title>
        <authorList>
            <person name="Wang C.S."/>
            <person name="Ashton N.N."/>
            <person name="Weiss R.B."/>
            <person name="Stewart R.J."/>
        </authorList>
    </citation>
    <scope>NUCLEOTIDE SEQUENCE</scope>
</reference>
<keyword evidence="6" id="KW-0560">Oxidoreductase</keyword>
<evidence type="ECO:0000256" key="4">
    <source>
        <dbReference type="ARBA" id="ARBA00022617"/>
    </source>
</evidence>
<dbReference type="FunFam" id="1.10.640.10:FF:000003">
    <property type="entry name" value="chorion peroxidase"/>
    <property type="match status" value="1"/>
</dbReference>
<dbReference type="GO" id="GO:0022412">
    <property type="term" value="P:cellular process involved in reproduction in multicellular organism"/>
    <property type="evidence" value="ECO:0007669"/>
    <property type="project" value="UniProtKB-ARBA"/>
</dbReference>
<evidence type="ECO:0000256" key="1">
    <source>
        <dbReference type="ARBA" id="ARBA00004613"/>
    </source>
</evidence>
<dbReference type="InterPro" id="IPR019791">
    <property type="entry name" value="Haem_peroxidase_animal"/>
</dbReference>
<dbReference type="GO" id="GO:0004601">
    <property type="term" value="F:peroxidase activity"/>
    <property type="evidence" value="ECO:0007669"/>
    <property type="project" value="UniProtKB-KW"/>
</dbReference>
<accession>A0A088SIJ3</accession>
<dbReference type="PANTHER" id="PTHR11475">
    <property type="entry name" value="OXIDASE/PEROXIDASE"/>
    <property type="match status" value="1"/>
</dbReference>
<dbReference type="GO" id="GO:0046872">
    <property type="term" value="F:metal ion binding"/>
    <property type="evidence" value="ECO:0007669"/>
    <property type="project" value="UniProtKB-KW"/>
</dbReference>
<evidence type="ECO:0000256" key="3">
    <source>
        <dbReference type="ARBA" id="ARBA00022559"/>
    </source>
</evidence>
<comment type="subcellular location">
    <subcellularLocation>
        <location evidence="1">Secreted</location>
    </subcellularLocation>
</comment>
<evidence type="ECO:0000256" key="7">
    <source>
        <dbReference type="ARBA" id="ARBA00023004"/>
    </source>
</evidence>
<evidence type="ECO:0000256" key="2">
    <source>
        <dbReference type="ARBA" id="ARBA00022525"/>
    </source>
</evidence>
<keyword evidence="2" id="KW-0964">Secreted</keyword>
<protein>
    <submittedName>
        <fullName evidence="10">Peroxinectin</fullName>
    </submittedName>
</protein>
<proteinExistence type="evidence at transcript level"/>
<dbReference type="SUPFAM" id="SSF48113">
    <property type="entry name" value="Heme-dependent peroxidases"/>
    <property type="match status" value="1"/>
</dbReference>
<dbReference type="PANTHER" id="PTHR11475:SF86">
    <property type="entry name" value="PEROXIDASE"/>
    <property type="match status" value="1"/>
</dbReference>
<dbReference type="Gene3D" id="1.10.640.10">
    <property type="entry name" value="Haem peroxidase domain superfamily, animal type"/>
    <property type="match status" value="1"/>
</dbReference>
<keyword evidence="8" id="KW-0479">Metal-binding</keyword>
<dbReference type="EMBL" id="KM384736">
    <property type="protein sequence ID" value="AIO11227.1"/>
    <property type="molecule type" value="mRNA"/>
</dbReference>
<dbReference type="PROSITE" id="PS50292">
    <property type="entry name" value="PEROXIDASE_3"/>
    <property type="match status" value="1"/>
</dbReference>
<keyword evidence="3" id="KW-0575">Peroxidase</keyword>
<evidence type="ECO:0000256" key="9">
    <source>
        <dbReference type="SAM" id="SignalP"/>
    </source>
</evidence>
<dbReference type="AlphaFoldDB" id="A0A088SIJ3"/>
<dbReference type="GO" id="GO:0020037">
    <property type="term" value="F:heme binding"/>
    <property type="evidence" value="ECO:0007669"/>
    <property type="project" value="InterPro"/>
</dbReference>
<dbReference type="GO" id="GO:0005576">
    <property type="term" value="C:extracellular region"/>
    <property type="evidence" value="ECO:0007669"/>
    <property type="project" value="UniProtKB-SubCell"/>
</dbReference>
<keyword evidence="5 9" id="KW-0732">Signal</keyword>
<dbReference type="InterPro" id="IPR037120">
    <property type="entry name" value="Haem_peroxidase_sf_animal"/>
</dbReference>
<dbReference type="PRINTS" id="PR00457">
    <property type="entry name" value="ANPEROXIDASE"/>
</dbReference>
<sequence length="672" mass="75455">MLRSTLMGLCVLSAVCYCSGLAPTKLKSTAAPVQKLTTKRPVTTKAPATTIKSPTVKSVPTTFVDTNSDEYDPIEAKKIYPFKTNEMLKPPCCGRVIAACKKDDKYRSFDGSCNNLAHSDWGVPNATYSRLLPPVYSDGVRLPRRSTDKSPLPCARKVRTDLFPTGQVENGKWPLNIMYWGQFLAHDMSLLKDFDGLVSCCTADGQYQKGNGRFCYPIKIPASDPTIGKAGIRCMNFTRTLTDKDMGCSVGNAPAKQLNTVTAYIDLSNVYGITDEIARSLRTLTNGEMKTEKRGNKVFPPSEPNKAANCPCSTTSENVCYKTGDSRSNQNPQLAIQQIMFLREHNRLAKGLKSINPHWNDERLYQEARRINIAVFQYITYYEWLPILLGDSNLANNKIIFPDIEGFVNDYDSTKVPDITNEHAHAAYRQFHTQIAGMLQLMNSERQRQSTVPISNWFNRPQILESGTNIEQLTVGMVTQRVEESDNIFVEQITDKLFACQGIGFGVDLKATDIQRDRDHALGYYNDYRKFCGLKVAQSWEDYGDFITPADIAKLKTLYKSYKDVDVSVGGGLEAIGEAQVGPTFLCILNEQFRRTRQADRFWFENPTSGFTLDQLREIRKGSSSRLFCDNGDGITKIQPLSFVLIFPGFNQPVPCSEITAMDLTKWKENKK</sequence>
<evidence type="ECO:0000256" key="6">
    <source>
        <dbReference type="ARBA" id="ARBA00023002"/>
    </source>
</evidence>
<feature type="chain" id="PRO_5001839431" evidence="9">
    <location>
        <begin position="21"/>
        <end position="672"/>
    </location>
</feature>
<evidence type="ECO:0000256" key="5">
    <source>
        <dbReference type="ARBA" id="ARBA00022729"/>
    </source>
</evidence>
<dbReference type="CDD" id="cd09823">
    <property type="entry name" value="peroxinectin_like"/>
    <property type="match status" value="1"/>
</dbReference>
<evidence type="ECO:0000256" key="8">
    <source>
        <dbReference type="PIRSR" id="PIRSR619791-2"/>
    </source>
</evidence>
<keyword evidence="4 8" id="KW-0349">Heme</keyword>
<feature type="signal peptide" evidence="9">
    <location>
        <begin position="1"/>
        <end position="20"/>
    </location>
</feature>
<dbReference type="GO" id="GO:0006979">
    <property type="term" value="P:response to oxidative stress"/>
    <property type="evidence" value="ECO:0007669"/>
    <property type="project" value="InterPro"/>
</dbReference>
<dbReference type="Pfam" id="PF03098">
    <property type="entry name" value="An_peroxidase"/>
    <property type="match status" value="1"/>
</dbReference>
<keyword evidence="7 8" id="KW-0408">Iron</keyword>
<name>A0A088SIJ3_9NEOP</name>
<organism evidence="10">
    <name type="scientific">Hesperophylax occidentalis</name>
    <dbReference type="NCBI Taxonomy" id="1546108"/>
    <lineage>
        <taxon>Eukaryota</taxon>
        <taxon>Metazoa</taxon>
        <taxon>Ecdysozoa</taxon>
        <taxon>Arthropoda</taxon>
        <taxon>Hexapoda</taxon>
        <taxon>Insecta</taxon>
        <taxon>Pterygota</taxon>
        <taxon>Neoptera</taxon>
        <taxon>Endopterygota</taxon>
        <taxon>Trichoptera</taxon>
        <taxon>Integripalpia</taxon>
        <taxon>Plenitentoria</taxon>
        <taxon>Limnephiloidea</taxon>
        <taxon>Limnephilidae</taxon>
        <taxon>Limnephilinae</taxon>
        <taxon>Limnephilini</taxon>
        <taxon>Hesperophylax</taxon>
    </lineage>
</organism>
<feature type="binding site" description="axial binding residue" evidence="8">
    <location>
        <position position="432"/>
    </location>
    <ligand>
        <name>heme b</name>
        <dbReference type="ChEBI" id="CHEBI:60344"/>
    </ligand>
    <ligandPart>
        <name>Fe</name>
        <dbReference type="ChEBI" id="CHEBI:18248"/>
    </ligandPart>
</feature>